<comment type="caution">
    <text evidence="15">The sequence shown here is derived from an EMBL/GenBank/DDBJ whole genome shotgun (WGS) entry which is preliminary data.</text>
</comment>
<dbReference type="SUPFAM" id="SSF52540">
    <property type="entry name" value="P-loop containing nucleoside triphosphate hydrolases"/>
    <property type="match status" value="2"/>
</dbReference>
<dbReference type="InterPro" id="IPR027417">
    <property type="entry name" value="P-loop_NTPase"/>
</dbReference>
<evidence type="ECO:0000256" key="12">
    <source>
        <dbReference type="ARBA" id="ARBA00023235"/>
    </source>
</evidence>
<dbReference type="InterPro" id="IPR006554">
    <property type="entry name" value="Helicase-like_DEXD_c2"/>
</dbReference>
<dbReference type="Proteomes" id="UP000006315">
    <property type="component" value="Unassembled WGS sequence"/>
</dbReference>
<evidence type="ECO:0000256" key="7">
    <source>
        <dbReference type="ARBA" id="ARBA00022840"/>
    </source>
</evidence>
<dbReference type="PANTHER" id="PTHR11472">
    <property type="entry name" value="DNA REPAIR DEAD HELICASE RAD3/XP-D SUBFAMILY MEMBER"/>
    <property type="match status" value="1"/>
</dbReference>
<dbReference type="Gene3D" id="3.40.50.300">
    <property type="entry name" value="P-loop containing nucleotide triphosphate hydrolases"/>
    <property type="match status" value="2"/>
</dbReference>
<dbReference type="PATRIC" id="fig|1131731.3.peg.2728"/>
<keyword evidence="3" id="KW-0547">Nucleotide-binding</keyword>
<dbReference type="InterPro" id="IPR042493">
    <property type="entry name" value="XPD_DNA_FeS"/>
</dbReference>
<dbReference type="InterPro" id="IPR006555">
    <property type="entry name" value="ATP-dep_Helicase_C"/>
</dbReference>
<dbReference type="InterPro" id="IPR011604">
    <property type="entry name" value="PDDEXK-like_dom_sf"/>
</dbReference>
<keyword evidence="4" id="KW-0227">DNA damage</keyword>
<dbReference type="InterPro" id="IPR045028">
    <property type="entry name" value="DinG/Rad3-like"/>
</dbReference>
<name>K6CWI6_SCHAZ</name>
<dbReference type="InterPro" id="IPR014013">
    <property type="entry name" value="Helic_SF1/SF2_ATP-bd_DinG/Rad3"/>
</dbReference>
<keyword evidence="8" id="KW-0408">Iron</keyword>
<gene>
    <name evidence="15" type="ORF">BAZO_13314</name>
</gene>
<keyword evidence="12" id="KW-0413">Isomerase</keyword>
<dbReference type="PROSITE" id="PS51193">
    <property type="entry name" value="HELICASE_ATP_BIND_2"/>
    <property type="match status" value="1"/>
</dbReference>
<evidence type="ECO:0000256" key="2">
    <source>
        <dbReference type="ARBA" id="ARBA00022723"/>
    </source>
</evidence>
<dbReference type="AlphaFoldDB" id="K6CWI6"/>
<dbReference type="GO" id="GO:0003677">
    <property type="term" value="F:DNA binding"/>
    <property type="evidence" value="ECO:0007669"/>
    <property type="project" value="UniProtKB-KW"/>
</dbReference>
<dbReference type="GO" id="GO:0051539">
    <property type="term" value="F:4 iron, 4 sulfur cluster binding"/>
    <property type="evidence" value="ECO:0007669"/>
    <property type="project" value="UniProtKB-KW"/>
</dbReference>
<accession>K6CWI6</accession>
<keyword evidence="9" id="KW-0411">Iron-sulfur</keyword>
<evidence type="ECO:0000256" key="3">
    <source>
        <dbReference type="ARBA" id="ARBA00022741"/>
    </source>
</evidence>
<evidence type="ECO:0000256" key="10">
    <source>
        <dbReference type="ARBA" id="ARBA00023125"/>
    </source>
</evidence>
<evidence type="ECO:0000256" key="8">
    <source>
        <dbReference type="ARBA" id="ARBA00023004"/>
    </source>
</evidence>
<evidence type="ECO:0000256" key="5">
    <source>
        <dbReference type="ARBA" id="ARBA00022801"/>
    </source>
</evidence>
<dbReference type="EMBL" id="AJLR01000116">
    <property type="protein sequence ID" value="EKN64592.1"/>
    <property type="molecule type" value="Genomic_DNA"/>
</dbReference>
<keyword evidence="6 15" id="KW-0347">Helicase</keyword>
<dbReference type="GO" id="GO:0005524">
    <property type="term" value="F:ATP binding"/>
    <property type="evidence" value="ECO:0007669"/>
    <property type="project" value="UniProtKB-KW"/>
</dbReference>
<dbReference type="Gene3D" id="1.10.275.40">
    <property type="match status" value="1"/>
</dbReference>
<keyword evidence="7" id="KW-0067">ATP-binding</keyword>
<evidence type="ECO:0000259" key="14">
    <source>
        <dbReference type="PROSITE" id="PS51193"/>
    </source>
</evidence>
<feature type="domain" description="Helicase ATP-binding" evidence="14">
    <location>
        <begin position="181"/>
        <end position="424"/>
    </location>
</feature>
<dbReference type="STRING" id="1131731.BAZO_13314"/>
<evidence type="ECO:0000313" key="16">
    <source>
        <dbReference type="Proteomes" id="UP000006315"/>
    </source>
</evidence>
<evidence type="ECO:0000256" key="9">
    <source>
        <dbReference type="ARBA" id="ARBA00023014"/>
    </source>
</evidence>
<dbReference type="Gene3D" id="1.10.30.20">
    <property type="entry name" value="Bacterial XPD DNA helicase, FeS cluster domain"/>
    <property type="match status" value="1"/>
</dbReference>
<dbReference type="RefSeq" id="WP_003332052.1">
    <property type="nucleotide sequence ID" value="NZ_AJLR01000116.1"/>
</dbReference>
<comment type="similarity">
    <text evidence="13">Belongs to the helicase family. DinG subfamily.</text>
</comment>
<dbReference type="Pfam" id="PF13307">
    <property type="entry name" value="Helicase_C_2"/>
    <property type="match status" value="1"/>
</dbReference>
<dbReference type="SMART" id="SM00488">
    <property type="entry name" value="DEXDc2"/>
    <property type="match status" value="1"/>
</dbReference>
<sequence>MLNDVHISVRGLVEYVYRGGSIDSRFLSQPTLLEGTRIHQKIQKTYRETDRAEVYLHTEIPYNGLTFIIDGRCDGLLFHDDEVIVDEIKSYSLPPSQLPEEGYPVHWAQAKMYAYIYSKDQRLTEIAAQLTYVHVESEECIIYKKNFTFSELEHFAHQMVEGFTPYAGLQQKHRTSRNESIKALDFPFDSYRPGQRKLAGAVYKTILDEKSLFTKAPTGIGKTISTLFPAVKAIGEGHLNRIFYLTAKTITRTAAEDAVNRMQSSGLDLKSITITAKDKVCFKDKTICQKDYCEYANGYYDRINQSILDILSHEKAITREVLEKYSHKHRVCPFEFSIDLAYEVDAVICDYNYIFDPRVSLKRLLGEKKKNTALLIDEAHNLVDRGRDMFSASLNKRTFLQLKKDYKEKGSLVSEFAKQINAWFIALKKSKEGMCEFVLDALDSDLKTLLYSFVKACEGGLQTEFSEDLLDAYFNVKNFLKIAELLDDSYIIYGEQGKNDLYIKLFCINPAKLLQQMGKGYRAKILFSATLSPLPYYRDILGGQKEDYVQSLPSPFSREQTEVIIKPLSTRYRDRDRTKAAIVSFVQSLLEKRPGNYLIFFPSYQYMMTVYDLFKELDPETNTLLQSTGMIEEEREAFLEAFKPNQGETLLGFAVLGGIFSEGIDLIGNRLNGVVVLGVGLPQLCFEVNLIKDYFDKQGKNGYNYAYVYPGINKVLQAGGRLIRSENDRGTIALIDDRFLQKQYQQLLPEEWKERV</sequence>
<proteinExistence type="inferred from homology"/>
<keyword evidence="2" id="KW-0479">Metal-binding</keyword>
<evidence type="ECO:0000256" key="11">
    <source>
        <dbReference type="ARBA" id="ARBA00023204"/>
    </source>
</evidence>
<evidence type="ECO:0000256" key="4">
    <source>
        <dbReference type="ARBA" id="ARBA00022763"/>
    </source>
</evidence>
<organism evidence="15 16">
    <name type="scientific">Schinkia azotoformans LMG 9581</name>
    <dbReference type="NCBI Taxonomy" id="1131731"/>
    <lineage>
        <taxon>Bacteria</taxon>
        <taxon>Bacillati</taxon>
        <taxon>Bacillota</taxon>
        <taxon>Bacilli</taxon>
        <taxon>Bacillales</taxon>
        <taxon>Bacillaceae</taxon>
        <taxon>Calidifontibacillus/Schinkia group</taxon>
        <taxon>Schinkia</taxon>
    </lineage>
</organism>
<dbReference type="PANTHER" id="PTHR11472:SF34">
    <property type="entry name" value="REGULATOR OF TELOMERE ELONGATION HELICASE 1"/>
    <property type="match status" value="1"/>
</dbReference>
<evidence type="ECO:0000313" key="15">
    <source>
        <dbReference type="EMBL" id="EKN64592.1"/>
    </source>
</evidence>
<dbReference type="GO" id="GO:0016818">
    <property type="term" value="F:hydrolase activity, acting on acid anhydrides, in phosphorus-containing anhydrides"/>
    <property type="evidence" value="ECO:0007669"/>
    <property type="project" value="InterPro"/>
</dbReference>
<evidence type="ECO:0000256" key="6">
    <source>
        <dbReference type="ARBA" id="ARBA00022806"/>
    </source>
</evidence>
<keyword evidence="10" id="KW-0238">DNA-binding</keyword>
<keyword evidence="5" id="KW-0378">Hydrolase</keyword>
<keyword evidence="11" id="KW-0234">DNA repair</keyword>
<keyword evidence="1" id="KW-0004">4Fe-4S</keyword>
<reference evidence="15 16" key="1">
    <citation type="journal article" date="2012" name="Front. Microbiol.">
        <title>Redundancy and modularity in membrane-associated dissimilatory nitrate reduction in Bacillus.</title>
        <authorList>
            <person name="Heylen K."/>
            <person name="Keltjens J."/>
        </authorList>
    </citation>
    <scope>NUCLEOTIDE SEQUENCE [LARGE SCALE GENOMIC DNA]</scope>
    <source>
        <strain evidence="15 16">LMG 9581</strain>
    </source>
</reference>
<evidence type="ECO:0000256" key="13">
    <source>
        <dbReference type="ARBA" id="ARBA00038058"/>
    </source>
</evidence>
<evidence type="ECO:0000256" key="1">
    <source>
        <dbReference type="ARBA" id="ARBA00022485"/>
    </source>
</evidence>
<dbReference type="SMART" id="SM00491">
    <property type="entry name" value="HELICc2"/>
    <property type="match status" value="1"/>
</dbReference>
<protein>
    <submittedName>
        <fullName evidence="15">Helicase c2</fullName>
    </submittedName>
</protein>
<dbReference type="GO" id="GO:0046872">
    <property type="term" value="F:metal ion binding"/>
    <property type="evidence" value="ECO:0007669"/>
    <property type="project" value="UniProtKB-KW"/>
</dbReference>
<dbReference type="GO" id="GO:0006281">
    <property type="term" value="P:DNA repair"/>
    <property type="evidence" value="ECO:0007669"/>
    <property type="project" value="UniProtKB-KW"/>
</dbReference>
<dbReference type="InterPro" id="IPR010614">
    <property type="entry name" value="RAD3-like_helicase_DEAD"/>
</dbReference>
<dbReference type="Gene3D" id="3.90.320.10">
    <property type="match status" value="1"/>
</dbReference>
<dbReference type="GO" id="GO:0003678">
    <property type="term" value="F:DNA helicase activity"/>
    <property type="evidence" value="ECO:0007669"/>
    <property type="project" value="InterPro"/>
</dbReference>
<keyword evidence="16" id="KW-1185">Reference proteome</keyword>
<dbReference type="Pfam" id="PF06733">
    <property type="entry name" value="DEAD_2"/>
    <property type="match status" value="1"/>
</dbReference>